<dbReference type="Pfam" id="PF04397">
    <property type="entry name" value="LytTR"/>
    <property type="match status" value="1"/>
</dbReference>
<dbReference type="InterPro" id="IPR011006">
    <property type="entry name" value="CheY-like_superfamily"/>
</dbReference>
<accession>A0A6N9HQQ9</accession>
<dbReference type="InterPro" id="IPR046947">
    <property type="entry name" value="LytR-like"/>
</dbReference>
<dbReference type="PANTHER" id="PTHR37299">
    <property type="entry name" value="TRANSCRIPTIONAL REGULATOR-RELATED"/>
    <property type="match status" value="1"/>
</dbReference>
<dbReference type="SMART" id="SM00850">
    <property type="entry name" value="LytTR"/>
    <property type="match status" value="1"/>
</dbReference>
<proteinExistence type="predicted"/>
<dbReference type="Pfam" id="PF00072">
    <property type="entry name" value="Response_reg"/>
    <property type="match status" value="1"/>
</dbReference>
<gene>
    <name evidence="4" type="ORF">GTP41_23500</name>
</gene>
<feature type="domain" description="Response regulatory" evidence="2">
    <location>
        <begin position="11"/>
        <end position="125"/>
    </location>
</feature>
<keyword evidence="5" id="KW-1185">Reference proteome</keyword>
<organism evidence="4 5">
    <name type="scientific">Pseudoduganella guangdongensis</name>
    <dbReference type="NCBI Taxonomy" id="2692179"/>
    <lineage>
        <taxon>Bacteria</taxon>
        <taxon>Pseudomonadati</taxon>
        <taxon>Pseudomonadota</taxon>
        <taxon>Betaproteobacteria</taxon>
        <taxon>Burkholderiales</taxon>
        <taxon>Oxalobacteraceae</taxon>
        <taxon>Telluria group</taxon>
        <taxon>Pseudoduganella</taxon>
    </lineage>
</organism>
<sequence length="241" mass="26794">MARYVQGAGMRVLVVEDEPLIAQRLAREVRAFFGARLQDLSMGDDVDEVLGTLRAGEVDLLLLDLNLHGDDGFRLLQLVGEGAFRTIIVSAHAEQAVRAFDFGVLDFVAKPFSQLRLQQAFQRFADSAGQARARSLLVKKMGGIELLPVDKICHVRADGHYSQVRMCDGSCHFHDSSLDRLLEALPPHFLRVHRSYAVNLQHFSRLQIEAGGKYSIDTHFASGIPVSRSLYPVVRNALTNL</sequence>
<dbReference type="Gene3D" id="2.40.50.1020">
    <property type="entry name" value="LytTr DNA-binding domain"/>
    <property type="match status" value="1"/>
</dbReference>
<dbReference type="PROSITE" id="PS50930">
    <property type="entry name" value="HTH_LYTTR"/>
    <property type="match status" value="1"/>
</dbReference>
<dbReference type="EMBL" id="WWCJ01000024">
    <property type="protein sequence ID" value="MYN05065.1"/>
    <property type="molecule type" value="Genomic_DNA"/>
</dbReference>
<evidence type="ECO:0000259" key="2">
    <source>
        <dbReference type="PROSITE" id="PS50110"/>
    </source>
</evidence>
<dbReference type="SUPFAM" id="SSF52172">
    <property type="entry name" value="CheY-like"/>
    <property type="match status" value="1"/>
</dbReference>
<dbReference type="PANTHER" id="PTHR37299:SF1">
    <property type="entry name" value="STAGE 0 SPORULATION PROTEIN A HOMOLOG"/>
    <property type="match status" value="1"/>
</dbReference>
<name>A0A6N9HQQ9_9BURK</name>
<feature type="domain" description="HTH LytTR-type" evidence="3">
    <location>
        <begin position="136"/>
        <end position="240"/>
    </location>
</feature>
<dbReference type="Gene3D" id="3.40.50.2300">
    <property type="match status" value="1"/>
</dbReference>
<dbReference type="GO" id="GO:0000156">
    <property type="term" value="F:phosphorelay response regulator activity"/>
    <property type="evidence" value="ECO:0007669"/>
    <property type="project" value="InterPro"/>
</dbReference>
<dbReference type="Proteomes" id="UP000448575">
    <property type="component" value="Unassembled WGS sequence"/>
</dbReference>
<dbReference type="AlphaFoldDB" id="A0A6N9HQQ9"/>
<dbReference type="GO" id="GO:0003677">
    <property type="term" value="F:DNA binding"/>
    <property type="evidence" value="ECO:0007669"/>
    <property type="project" value="InterPro"/>
</dbReference>
<dbReference type="InterPro" id="IPR007492">
    <property type="entry name" value="LytTR_DNA-bd_dom"/>
</dbReference>
<dbReference type="RefSeq" id="WP_161028015.1">
    <property type="nucleotide sequence ID" value="NZ_WWCJ01000024.1"/>
</dbReference>
<reference evidence="4 5" key="1">
    <citation type="submission" date="2019-12" db="EMBL/GenBank/DDBJ databases">
        <title>Novel species isolated from a subtropical stream in China.</title>
        <authorList>
            <person name="Lu H."/>
        </authorList>
    </citation>
    <scope>NUCLEOTIDE SEQUENCE [LARGE SCALE GENOMIC DNA]</scope>
    <source>
        <strain evidence="4 5">DS3</strain>
    </source>
</reference>
<evidence type="ECO:0000313" key="4">
    <source>
        <dbReference type="EMBL" id="MYN05065.1"/>
    </source>
</evidence>
<dbReference type="PROSITE" id="PS50110">
    <property type="entry name" value="RESPONSE_REGULATORY"/>
    <property type="match status" value="1"/>
</dbReference>
<protein>
    <submittedName>
        <fullName evidence="4">Response regulator</fullName>
    </submittedName>
</protein>
<feature type="modified residue" description="4-aspartylphosphate" evidence="1">
    <location>
        <position position="64"/>
    </location>
</feature>
<dbReference type="SMART" id="SM00448">
    <property type="entry name" value="REC"/>
    <property type="match status" value="1"/>
</dbReference>
<comment type="caution">
    <text evidence="4">The sequence shown here is derived from an EMBL/GenBank/DDBJ whole genome shotgun (WGS) entry which is preliminary data.</text>
</comment>
<evidence type="ECO:0000313" key="5">
    <source>
        <dbReference type="Proteomes" id="UP000448575"/>
    </source>
</evidence>
<evidence type="ECO:0000259" key="3">
    <source>
        <dbReference type="PROSITE" id="PS50930"/>
    </source>
</evidence>
<keyword evidence="1" id="KW-0597">Phosphoprotein</keyword>
<dbReference type="InterPro" id="IPR001789">
    <property type="entry name" value="Sig_transdc_resp-reg_receiver"/>
</dbReference>
<evidence type="ECO:0000256" key="1">
    <source>
        <dbReference type="PROSITE-ProRule" id="PRU00169"/>
    </source>
</evidence>